<dbReference type="SFLD" id="SFLDF00342">
    <property type="entry name" value="cyclic_dehypoxanthine_futalosi"/>
    <property type="match status" value="1"/>
</dbReference>
<dbReference type="InterPro" id="IPR013785">
    <property type="entry name" value="Aldolase_TIM"/>
</dbReference>
<dbReference type="SFLD" id="SFLDG01064">
    <property type="entry name" value="F420__menaquinone_cofactor_bio"/>
    <property type="match status" value="1"/>
</dbReference>
<dbReference type="GO" id="GO:0046872">
    <property type="term" value="F:metal ion binding"/>
    <property type="evidence" value="ECO:0007669"/>
    <property type="project" value="UniProtKB-KW"/>
</dbReference>
<evidence type="ECO:0000259" key="7">
    <source>
        <dbReference type="PROSITE" id="PS51918"/>
    </source>
</evidence>
<keyword evidence="3" id="KW-0949">S-adenosyl-L-methionine</keyword>
<dbReference type="GO" id="GO:0051539">
    <property type="term" value="F:4 iron, 4 sulfur cluster binding"/>
    <property type="evidence" value="ECO:0007669"/>
    <property type="project" value="UniProtKB-KW"/>
</dbReference>
<accession>A0A381V7E7</accession>
<dbReference type="AlphaFoldDB" id="A0A381V7E7"/>
<comment type="cofactor">
    <cofactor evidence="1">
        <name>[4Fe-4S] cluster</name>
        <dbReference type="ChEBI" id="CHEBI:49883"/>
    </cofactor>
</comment>
<organism evidence="8">
    <name type="scientific">marine metagenome</name>
    <dbReference type="NCBI Taxonomy" id="408172"/>
    <lineage>
        <taxon>unclassified sequences</taxon>
        <taxon>metagenomes</taxon>
        <taxon>ecological metagenomes</taxon>
    </lineage>
</organism>
<name>A0A381V7E7_9ZZZZ</name>
<dbReference type="NCBIfam" id="TIGR03699">
    <property type="entry name" value="menaquin_MqnC"/>
    <property type="match status" value="1"/>
</dbReference>
<evidence type="ECO:0000256" key="3">
    <source>
        <dbReference type="ARBA" id="ARBA00022691"/>
    </source>
</evidence>
<dbReference type="InterPro" id="IPR022431">
    <property type="entry name" value="Cyclic_DHFL_synthase_mqnC"/>
</dbReference>
<dbReference type="InterPro" id="IPR007197">
    <property type="entry name" value="rSAM"/>
</dbReference>
<dbReference type="HAMAP" id="MF_00992">
    <property type="entry name" value="MqnC"/>
    <property type="match status" value="1"/>
</dbReference>
<dbReference type="InterPro" id="IPR020050">
    <property type="entry name" value="FO_synthase_su2"/>
</dbReference>
<dbReference type="PANTHER" id="PTHR43076:SF1">
    <property type="entry name" value="LIPOYL SYNTHASE 2"/>
    <property type="match status" value="1"/>
</dbReference>
<reference evidence="8" key="1">
    <citation type="submission" date="2018-05" db="EMBL/GenBank/DDBJ databases">
        <authorList>
            <person name="Lanie J.A."/>
            <person name="Ng W.-L."/>
            <person name="Kazmierczak K.M."/>
            <person name="Andrzejewski T.M."/>
            <person name="Davidsen T.M."/>
            <person name="Wayne K.J."/>
            <person name="Tettelin H."/>
            <person name="Glass J.I."/>
            <person name="Rusch D."/>
            <person name="Podicherti R."/>
            <person name="Tsui H.-C.T."/>
            <person name="Winkler M.E."/>
        </authorList>
    </citation>
    <scope>NUCLEOTIDE SEQUENCE</scope>
</reference>
<dbReference type="SFLD" id="SFLDF00343">
    <property type="entry name" value="aminofutalosine_synthase_(mqnE"/>
    <property type="match status" value="1"/>
</dbReference>
<keyword evidence="5" id="KW-0408">Iron</keyword>
<protein>
    <recommendedName>
        <fullName evidence="7">Radical SAM core domain-containing protein</fullName>
    </recommendedName>
</protein>
<dbReference type="PIRSF" id="PIRSF004762">
    <property type="entry name" value="CHP00423"/>
    <property type="match status" value="1"/>
</dbReference>
<dbReference type="SUPFAM" id="SSF102114">
    <property type="entry name" value="Radical SAM enzymes"/>
    <property type="match status" value="1"/>
</dbReference>
<sequence>MLLLGNIASRISRKKLRERVVTYIVDRNINYTNICITDCAFCAFYRKEGDEEAYVHPFETIAGKIEETIALGGRQILLQGGHNINLKIDYFEDLFRRIKERFNIHLHALSPPEIVHTAKISKLTIADTISRLSKSGLDSIPGGGAEILVDHIRQKISPHKCSTREWLDVMDCAHTMNIPTTATMMFGHVETVEDRVEHLRRIRDQQDKTGGFTAFIPWPFQPGHTELSLDLGISSQITGLDYLKTLAISRIFLDNFDNLQSSWVTQGPKIGQMALYYGANDMGSTMLEENVVRAAGTVHCLNEEDIRRIITDSGFEPQRRNMRYEKVS</sequence>
<dbReference type="Pfam" id="PF04055">
    <property type="entry name" value="Radical_SAM"/>
    <property type="match status" value="1"/>
</dbReference>
<dbReference type="PANTHER" id="PTHR43076">
    <property type="entry name" value="FO SYNTHASE (COFH)"/>
    <property type="match status" value="1"/>
</dbReference>
<proteinExistence type="inferred from homology"/>
<evidence type="ECO:0000313" key="8">
    <source>
        <dbReference type="EMBL" id="SVA35688.1"/>
    </source>
</evidence>
<dbReference type="GO" id="GO:0009234">
    <property type="term" value="P:menaquinone biosynthetic process"/>
    <property type="evidence" value="ECO:0007669"/>
    <property type="project" value="InterPro"/>
</dbReference>
<evidence type="ECO:0000256" key="5">
    <source>
        <dbReference type="ARBA" id="ARBA00023004"/>
    </source>
</evidence>
<dbReference type="InterPro" id="IPR034405">
    <property type="entry name" value="F420"/>
</dbReference>
<dbReference type="SFLD" id="SFLDG01389">
    <property type="entry name" value="menaquinone_synthsis_involved"/>
    <property type="match status" value="1"/>
</dbReference>
<dbReference type="InterPro" id="IPR045567">
    <property type="entry name" value="CofH/MnqC-like_C"/>
</dbReference>
<dbReference type="GO" id="GO:0016765">
    <property type="term" value="F:transferase activity, transferring alkyl or aryl (other than methyl) groups"/>
    <property type="evidence" value="ECO:0007669"/>
    <property type="project" value="InterPro"/>
</dbReference>
<evidence type="ECO:0000256" key="2">
    <source>
        <dbReference type="ARBA" id="ARBA00022485"/>
    </source>
</evidence>
<dbReference type="SFLD" id="SFLDS00029">
    <property type="entry name" value="Radical_SAM"/>
    <property type="match status" value="1"/>
</dbReference>
<dbReference type="GO" id="GO:0044689">
    <property type="term" value="F:7,8-didemethyl-8-hydroxy-5-deazariboflavin synthase activity"/>
    <property type="evidence" value="ECO:0007669"/>
    <property type="project" value="TreeGrafter"/>
</dbReference>
<evidence type="ECO:0000256" key="6">
    <source>
        <dbReference type="ARBA" id="ARBA00023014"/>
    </source>
</evidence>
<keyword evidence="4" id="KW-0479">Metal-binding</keyword>
<keyword evidence="6" id="KW-0411">Iron-sulfur</keyword>
<dbReference type="InterPro" id="IPR058240">
    <property type="entry name" value="rSAM_sf"/>
</dbReference>
<dbReference type="PROSITE" id="PS51918">
    <property type="entry name" value="RADICAL_SAM"/>
    <property type="match status" value="1"/>
</dbReference>
<dbReference type="Pfam" id="PF19288">
    <property type="entry name" value="CofH_C"/>
    <property type="match status" value="1"/>
</dbReference>
<dbReference type="NCBIfam" id="TIGR00423">
    <property type="entry name" value="CofH family radical SAM protein"/>
    <property type="match status" value="1"/>
</dbReference>
<evidence type="ECO:0000256" key="4">
    <source>
        <dbReference type="ARBA" id="ARBA00022723"/>
    </source>
</evidence>
<gene>
    <name evidence="8" type="ORF">METZ01_LOCUS88542</name>
</gene>
<keyword evidence="2" id="KW-0004">4Fe-4S</keyword>
<evidence type="ECO:0000256" key="1">
    <source>
        <dbReference type="ARBA" id="ARBA00001966"/>
    </source>
</evidence>
<feature type="domain" description="Radical SAM core" evidence="7">
    <location>
        <begin position="21"/>
        <end position="257"/>
    </location>
</feature>
<dbReference type="EMBL" id="UINC01007923">
    <property type="protein sequence ID" value="SVA35688.1"/>
    <property type="molecule type" value="Genomic_DNA"/>
</dbReference>
<dbReference type="Gene3D" id="3.20.20.70">
    <property type="entry name" value="Aldolase class I"/>
    <property type="match status" value="1"/>
</dbReference>